<sequence>MSEELGKGVTELSIKEAGIMGLPEKPLQWITEYCDLETVMRLRLVCKRLERVVRDGKRLRTTLSVICAEVVRVVSFRVESCFQKEIPDVEGWLQGTTPERDFWLSRLESVVLGGLDIGLTRYSLPMIDMAMLAQNAHEFRMEFPSTVLEALERVGAKSTEFVIVWPMPVTHPKTHKLLDKLEKSDCVKEIKLSLKSKEGKGLTVRDGFEKVNKALWIGPKVTNLEFMFVRPGENPFGWIRVCEDPKLDVIQLKECFPQYILKLERIEEFSAKCPELHYLVLDNVTVSINKDEFLPNSKLTSLAFKKCKPRFGNRVVKCPTITACVFMDCSNITVSDCFSFPKLEELVLWDDHGGPANVKPYLNQLRWLSIIAQKWRSLNILTIPELATSSVSECRVDIHNDNCTPVDINTKTVGGLKKIPKLKELTLMVTNSNPDPIPTVTAEEEKAIKKYFNSLISTREYFEIFKFCYGVHIQKEAESQDKFVWNEQDIYSIKNNI</sequence>
<reference evidence="2" key="1">
    <citation type="journal article" date="2019" name="G3 (Bethesda)">
        <title>Genome Assemblies of Two Rare Opportunistic Yeast Pathogens: Diutina rugosa (syn. Candida rugosa) and Trichomonascus ciferrii (syn. Candida ciferrii).</title>
        <authorList>
            <person name="Mixao V."/>
            <person name="Saus E."/>
            <person name="Hansen A.P."/>
            <person name="Lass-Florl C."/>
            <person name="Gabaldon T."/>
        </authorList>
    </citation>
    <scope>NUCLEOTIDE SEQUENCE</scope>
    <source>
        <strain evidence="2">CBS 4856</strain>
    </source>
</reference>
<protein>
    <recommendedName>
        <fullName evidence="1">F-box domain-containing protein</fullName>
    </recommendedName>
</protein>
<dbReference type="Proteomes" id="UP000761534">
    <property type="component" value="Unassembled WGS sequence"/>
</dbReference>
<evidence type="ECO:0000313" key="2">
    <source>
        <dbReference type="EMBL" id="KAA8910374.1"/>
    </source>
</evidence>
<dbReference type="InterPro" id="IPR032675">
    <property type="entry name" value="LRR_dom_sf"/>
</dbReference>
<evidence type="ECO:0000259" key="1">
    <source>
        <dbReference type="PROSITE" id="PS50181"/>
    </source>
</evidence>
<accession>A0A642V6T9</accession>
<keyword evidence="3" id="KW-1185">Reference proteome</keyword>
<dbReference type="PROSITE" id="PS50181">
    <property type="entry name" value="FBOX"/>
    <property type="match status" value="1"/>
</dbReference>
<comment type="caution">
    <text evidence="2">The sequence shown here is derived from an EMBL/GenBank/DDBJ whole genome shotgun (WGS) entry which is preliminary data.</text>
</comment>
<feature type="domain" description="F-box" evidence="1">
    <location>
        <begin position="16"/>
        <end position="62"/>
    </location>
</feature>
<dbReference type="EMBL" id="SWFS01000317">
    <property type="protein sequence ID" value="KAA8910374.1"/>
    <property type="molecule type" value="Genomic_DNA"/>
</dbReference>
<dbReference type="Gene3D" id="3.80.10.10">
    <property type="entry name" value="Ribonuclease Inhibitor"/>
    <property type="match status" value="1"/>
</dbReference>
<name>A0A642V6T9_9ASCO</name>
<organism evidence="2 3">
    <name type="scientific">Trichomonascus ciferrii</name>
    <dbReference type="NCBI Taxonomy" id="44093"/>
    <lineage>
        <taxon>Eukaryota</taxon>
        <taxon>Fungi</taxon>
        <taxon>Dikarya</taxon>
        <taxon>Ascomycota</taxon>
        <taxon>Saccharomycotina</taxon>
        <taxon>Dipodascomycetes</taxon>
        <taxon>Dipodascales</taxon>
        <taxon>Trichomonascaceae</taxon>
        <taxon>Trichomonascus</taxon>
        <taxon>Trichomonascus ciferrii complex</taxon>
    </lineage>
</organism>
<dbReference type="InterPro" id="IPR001810">
    <property type="entry name" value="F-box_dom"/>
</dbReference>
<gene>
    <name evidence="2" type="ORF">TRICI_004172</name>
</gene>
<proteinExistence type="predicted"/>
<dbReference type="SUPFAM" id="SSF52047">
    <property type="entry name" value="RNI-like"/>
    <property type="match status" value="1"/>
</dbReference>
<dbReference type="AlphaFoldDB" id="A0A642V6T9"/>
<evidence type="ECO:0000313" key="3">
    <source>
        <dbReference type="Proteomes" id="UP000761534"/>
    </source>
</evidence>
<dbReference type="VEuPathDB" id="FungiDB:TRICI_004172"/>